<dbReference type="RefSeq" id="XP_056549377.1">
    <property type="nucleotide sequence ID" value="XM_056705479.1"/>
</dbReference>
<evidence type="ECO:0000313" key="2">
    <source>
        <dbReference type="Proteomes" id="UP001147782"/>
    </source>
</evidence>
<name>A0A9W9RAQ6_9EURO</name>
<comment type="caution">
    <text evidence="1">The sequence shown here is derived from an EMBL/GenBank/DDBJ whole genome shotgun (WGS) entry which is preliminary data.</text>
</comment>
<gene>
    <name evidence="1" type="ORF">N7496_012566</name>
</gene>
<dbReference type="AlphaFoldDB" id="A0A9W9RAQ6"/>
<accession>A0A9W9RAQ6</accession>
<sequence>MPLSQFQGVTSGEGLARRAMIRHLKYHIVVLFDILDWQTRKEKGYALENHIRHNDDAAFQSAIIDLFNILTDWDLNLRLSVELALLGREVGEEPHTYDFDIAGDYRYDFKKGRTKAVPVYRAKFLENGASLLPDVPCIDHFCFAISSHHIWAGSAMQIIQRCTTVTKLVLGLDEYIRPDHIEYIQARRQDGEPWKEMMPGLNVLLSDNGCLSQNFRHLSLSLGELKIHQLSLAPDFYMRRVTPYQLRNLFTGLD</sequence>
<organism evidence="1 2">
    <name type="scientific">Penicillium cataractarum</name>
    <dbReference type="NCBI Taxonomy" id="2100454"/>
    <lineage>
        <taxon>Eukaryota</taxon>
        <taxon>Fungi</taxon>
        <taxon>Dikarya</taxon>
        <taxon>Ascomycota</taxon>
        <taxon>Pezizomycotina</taxon>
        <taxon>Eurotiomycetes</taxon>
        <taxon>Eurotiomycetidae</taxon>
        <taxon>Eurotiales</taxon>
        <taxon>Aspergillaceae</taxon>
        <taxon>Penicillium</taxon>
    </lineage>
</organism>
<proteinExistence type="predicted"/>
<evidence type="ECO:0000313" key="1">
    <source>
        <dbReference type="EMBL" id="KAJ5355354.1"/>
    </source>
</evidence>
<dbReference type="OrthoDB" id="4802432at2759"/>
<dbReference type="Proteomes" id="UP001147782">
    <property type="component" value="Unassembled WGS sequence"/>
</dbReference>
<reference evidence="1" key="1">
    <citation type="submission" date="2022-11" db="EMBL/GenBank/DDBJ databases">
        <authorList>
            <person name="Petersen C."/>
        </authorList>
    </citation>
    <scope>NUCLEOTIDE SEQUENCE</scope>
    <source>
        <strain evidence="1">IBT 29864</strain>
    </source>
</reference>
<reference evidence="1" key="2">
    <citation type="journal article" date="2023" name="IMA Fungus">
        <title>Comparative genomic study of the Penicillium genus elucidates a diverse pangenome and 15 lateral gene transfer events.</title>
        <authorList>
            <person name="Petersen C."/>
            <person name="Sorensen T."/>
            <person name="Nielsen M.R."/>
            <person name="Sondergaard T.E."/>
            <person name="Sorensen J.L."/>
            <person name="Fitzpatrick D.A."/>
            <person name="Frisvad J.C."/>
            <person name="Nielsen K.L."/>
        </authorList>
    </citation>
    <scope>NUCLEOTIDE SEQUENCE</scope>
    <source>
        <strain evidence="1">IBT 29864</strain>
    </source>
</reference>
<keyword evidence="2" id="KW-1185">Reference proteome</keyword>
<dbReference type="GeneID" id="81444658"/>
<protein>
    <submittedName>
        <fullName evidence="1">Uncharacterized protein</fullName>
    </submittedName>
</protein>
<dbReference type="EMBL" id="JAPZBS010000010">
    <property type="protein sequence ID" value="KAJ5355354.1"/>
    <property type="molecule type" value="Genomic_DNA"/>
</dbReference>